<reference evidence="13 14" key="1">
    <citation type="journal article" date="2014" name="Int. J. Syst. Evol. Microbiol.">
        <title>Nocardioides zeae sp. nov., isolated from the stem of Zea mays.</title>
        <authorList>
            <person name="Glaeser S.P."/>
            <person name="McInroy J.A."/>
            <person name="Busse H.J."/>
            <person name="Kampfer P."/>
        </authorList>
    </citation>
    <scope>NUCLEOTIDE SEQUENCE [LARGE SCALE GENOMIC DNA]</scope>
    <source>
        <strain evidence="13 14">JCM 30728</strain>
    </source>
</reference>
<dbReference type="InterPro" id="IPR000719">
    <property type="entry name" value="Prot_kinase_dom"/>
</dbReference>
<dbReference type="CDD" id="cd14014">
    <property type="entry name" value="STKc_PknB_like"/>
    <property type="match status" value="1"/>
</dbReference>
<dbReference type="Gene3D" id="3.40.50.2300">
    <property type="match status" value="2"/>
</dbReference>
<dbReference type="Gene3D" id="3.30.200.20">
    <property type="entry name" value="Phosphorylase Kinase, domain 1"/>
    <property type="match status" value="1"/>
</dbReference>
<feature type="binding site" evidence="9">
    <location>
        <position position="40"/>
    </location>
    <ligand>
        <name>ATP</name>
        <dbReference type="ChEBI" id="CHEBI:30616"/>
    </ligand>
</feature>
<evidence type="ECO:0000256" key="6">
    <source>
        <dbReference type="ARBA" id="ARBA00022741"/>
    </source>
</evidence>
<keyword evidence="8 9" id="KW-0067">ATP-binding</keyword>
<dbReference type="Proteomes" id="UP000468687">
    <property type="component" value="Unassembled WGS sequence"/>
</dbReference>
<feature type="domain" description="Protein kinase" evidence="12">
    <location>
        <begin position="11"/>
        <end position="273"/>
    </location>
</feature>
<feature type="region of interest" description="Disordered" evidence="10">
    <location>
        <begin position="289"/>
        <end position="327"/>
    </location>
</feature>
<gene>
    <name evidence="13" type="ORF">G3T38_00220</name>
</gene>
<evidence type="ECO:0000259" key="12">
    <source>
        <dbReference type="PROSITE" id="PS50011"/>
    </source>
</evidence>
<dbReference type="InterPro" id="IPR017441">
    <property type="entry name" value="Protein_kinase_ATP_BS"/>
</dbReference>
<evidence type="ECO:0000256" key="5">
    <source>
        <dbReference type="ARBA" id="ARBA00022729"/>
    </source>
</evidence>
<dbReference type="EC" id="2.7.11.1" evidence="2"/>
<keyword evidence="14" id="KW-1185">Reference proteome</keyword>
<dbReference type="PROSITE" id="PS00108">
    <property type="entry name" value="PROTEIN_KINASE_ST"/>
    <property type="match status" value="1"/>
</dbReference>
<evidence type="ECO:0000256" key="11">
    <source>
        <dbReference type="SAM" id="Phobius"/>
    </source>
</evidence>
<evidence type="ECO:0000256" key="3">
    <source>
        <dbReference type="ARBA" id="ARBA00022527"/>
    </source>
</evidence>
<evidence type="ECO:0000313" key="14">
    <source>
        <dbReference type="Proteomes" id="UP000468687"/>
    </source>
</evidence>
<feature type="transmembrane region" description="Helical" evidence="11">
    <location>
        <begin position="333"/>
        <end position="354"/>
    </location>
</feature>
<evidence type="ECO:0000256" key="2">
    <source>
        <dbReference type="ARBA" id="ARBA00012513"/>
    </source>
</evidence>
<dbReference type="InterPro" id="IPR011009">
    <property type="entry name" value="Kinase-like_dom_sf"/>
</dbReference>
<dbReference type="PROSITE" id="PS50011">
    <property type="entry name" value="PROTEIN_KINASE_DOM"/>
    <property type="match status" value="1"/>
</dbReference>
<dbReference type="GO" id="GO:0004674">
    <property type="term" value="F:protein serine/threonine kinase activity"/>
    <property type="evidence" value="ECO:0007669"/>
    <property type="project" value="UniProtKB-KW"/>
</dbReference>
<keyword evidence="11" id="KW-1133">Transmembrane helix</keyword>
<evidence type="ECO:0000256" key="9">
    <source>
        <dbReference type="PROSITE-ProRule" id="PRU10141"/>
    </source>
</evidence>
<dbReference type="PANTHER" id="PTHR43289:SF6">
    <property type="entry name" value="SERINE_THREONINE-PROTEIN KINASE NEKL-3"/>
    <property type="match status" value="1"/>
</dbReference>
<evidence type="ECO:0000313" key="13">
    <source>
        <dbReference type="EMBL" id="NEN76697.1"/>
    </source>
</evidence>
<organism evidence="13 14">
    <name type="scientific">Nocardioides zeae</name>
    <dbReference type="NCBI Taxonomy" id="1457234"/>
    <lineage>
        <taxon>Bacteria</taxon>
        <taxon>Bacillati</taxon>
        <taxon>Actinomycetota</taxon>
        <taxon>Actinomycetes</taxon>
        <taxon>Propionibacteriales</taxon>
        <taxon>Nocardioidaceae</taxon>
        <taxon>Nocardioides</taxon>
    </lineage>
</organism>
<evidence type="ECO:0000256" key="4">
    <source>
        <dbReference type="ARBA" id="ARBA00022679"/>
    </source>
</evidence>
<dbReference type="SUPFAM" id="SSF56112">
    <property type="entry name" value="Protein kinase-like (PK-like)"/>
    <property type="match status" value="1"/>
</dbReference>
<accession>A0A6P0HEF6</accession>
<dbReference type="InterPro" id="IPR028081">
    <property type="entry name" value="Leu-bd"/>
</dbReference>
<evidence type="ECO:0000256" key="10">
    <source>
        <dbReference type="SAM" id="MobiDB-lite"/>
    </source>
</evidence>
<keyword evidence="11" id="KW-0472">Membrane</keyword>
<evidence type="ECO:0000256" key="1">
    <source>
        <dbReference type="ARBA" id="ARBA00010062"/>
    </source>
</evidence>
<feature type="compositionally biased region" description="Low complexity" evidence="10">
    <location>
        <begin position="305"/>
        <end position="327"/>
    </location>
</feature>
<dbReference type="CDD" id="cd06268">
    <property type="entry name" value="PBP1_ABC_transporter_LIVBP-like"/>
    <property type="match status" value="1"/>
</dbReference>
<keyword evidence="7 13" id="KW-0418">Kinase</keyword>
<keyword evidence="5" id="KW-0732">Signal</keyword>
<dbReference type="PANTHER" id="PTHR43289">
    <property type="entry name" value="MITOGEN-ACTIVATED PROTEIN KINASE KINASE KINASE 20-RELATED"/>
    <property type="match status" value="1"/>
</dbReference>
<keyword evidence="11" id="KW-0812">Transmembrane</keyword>
<dbReference type="PROSITE" id="PS00107">
    <property type="entry name" value="PROTEIN_KINASE_ATP"/>
    <property type="match status" value="1"/>
</dbReference>
<dbReference type="GO" id="GO:0005524">
    <property type="term" value="F:ATP binding"/>
    <property type="evidence" value="ECO:0007669"/>
    <property type="project" value="UniProtKB-UniRule"/>
</dbReference>
<proteinExistence type="inferred from homology"/>
<dbReference type="InterPro" id="IPR008271">
    <property type="entry name" value="Ser/Thr_kinase_AS"/>
</dbReference>
<dbReference type="SUPFAM" id="SSF53822">
    <property type="entry name" value="Periplasmic binding protein-like I"/>
    <property type="match status" value="1"/>
</dbReference>
<dbReference type="SMART" id="SM00220">
    <property type="entry name" value="S_TKc"/>
    <property type="match status" value="1"/>
</dbReference>
<dbReference type="RefSeq" id="WP_163770048.1">
    <property type="nucleotide sequence ID" value="NZ_JAAGXA010000001.1"/>
</dbReference>
<dbReference type="Pfam" id="PF00069">
    <property type="entry name" value="Pkinase"/>
    <property type="match status" value="1"/>
</dbReference>
<dbReference type="Pfam" id="PF13458">
    <property type="entry name" value="Peripla_BP_6"/>
    <property type="match status" value="1"/>
</dbReference>
<comment type="similarity">
    <text evidence="1">Belongs to the leucine-binding protein family.</text>
</comment>
<dbReference type="EMBL" id="JAAGXA010000001">
    <property type="protein sequence ID" value="NEN76697.1"/>
    <property type="molecule type" value="Genomic_DNA"/>
</dbReference>
<evidence type="ECO:0000256" key="7">
    <source>
        <dbReference type="ARBA" id="ARBA00022777"/>
    </source>
</evidence>
<name>A0A6P0HEF6_9ACTN</name>
<comment type="caution">
    <text evidence="13">The sequence shown here is derived from an EMBL/GenBank/DDBJ whole genome shotgun (WGS) entry which is preliminary data.</text>
</comment>
<dbReference type="InterPro" id="IPR028082">
    <property type="entry name" value="Peripla_BP_I"/>
</dbReference>
<sequence length="774" mass="79865">MLQPGSVVGSYEVGESIGHGGMGVVYRAVHRDLDRQVALKVLAPQFSGDEDYRRRFLSEARTLARLESNHIVAIYDAGEHEGSLYLAMQLVTDGDLSSWSRRFGPMAPVMALDLLRQVTTGLAAAHDAGVLHRDIKASNVLLRRLPDGATRAYLCDFGIAQTADDSHTRTGAVVGTWAYLAPERHRGVPASVSSDLYALGCLLWAMLTGRTPYQGSTEMEVALAHMNAPVPQLPGGTTEVRALNHLLARLLDKDPARRIASAGEVLREIDGVMAAVRPGGAPLPAAAERTRTASYGGPTGGTGTLPGVPGRPGPAAGPSGASAGAPAGRRRGLVAAAVALVLLVGVGVGVGVWVSRDGGGDGDSPGEVPFADDTVAGVVDGATLSTTPCEDAPEGLRVTGVLPETGVLAQQSPPALGGLGLAVSDINDAGGVLGKPVCQDVVDSGDDDTVAALFEDGIDTDVVIGPIQAELADTLVPVLDDAEVVNISPSAWINDRSGVSRYAFRTIGDLDTMADALSRTMLDRVSSGDDVAFVTADEPFSLRSSAAMEAALEKVSMGCVLACPGAGQDLPETTADFSAVAQEVATSGAEAVLVNGYLDGSALLTALAATDFDGPVYFSAVSSTDFVDVPADILARTFSIFPAVQSSEDFRARVSDWYALDSGGTVPTPFLSAESYDAVVLAALAAVRGGATDGDTIADNMGPVSGSEGGTQCATFRRCAALLEAGEEVVYRGVAVRGPFNEDNDLTEALFSTITFDETGASVRGENQVLGRQP</sequence>
<keyword evidence="3" id="KW-0723">Serine/threonine-protein kinase</keyword>
<dbReference type="Gene3D" id="1.10.510.10">
    <property type="entry name" value="Transferase(Phosphotransferase) domain 1"/>
    <property type="match status" value="1"/>
</dbReference>
<protein>
    <recommendedName>
        <fullName evidence="2">non-specific serine/threonine protein kinase</fullName>
        <ecNumber evidence="2">2.7.11.1</ecNumber>
    </recommendedName>
</protein>
<keyword evidence="4" id="KW-0808">Transferase</keyword>
<dbReference type="AlphaFoldDB" id="A0A6P0HEF6"/>
<evidence type="ECO:0000256" key="8">
    <source>
        <dbReference type="ARBA" id="ARBA00022840"/>
    </source>
</evidence>
<keyword evidence="6 9" id="KW-0547">Nucleotide-binding</keyword>